<gene>
    <name evidence="1" type="ORF">QOZ95_005467</name>
</gene>
<comment type="caution">
    <text evidence="1">The sequence shown here is derived from an EMBL/GenBank/DDBJ whole genome shotgun (WGS) entry which is preliminary data.</text>
</comment>
<accession>A0ABU0L7G9</accession>
<sequence length="62" mass="7310">MLISHKLLFRFEVKREMENQNTECPQPPDDLAWKKNIFELPERVPNRVPNNVLINVPNNVPS</sequence>
<organism evidence="1 2">
    <name type="scientific">Paenibacillus brasilensis</name>
    <dbReference type="NCBI Taxonomy" id="128574"/>
    <lineage>
        <taxon>Bacteria</taxon>
        <taxon>Bacillati</taxon>
        <taxon>Bacillota</taxon>
        <taxon>Bacilli</taxon>
        <taxon>Bacillales</taxon>
        <taxon>Paenibacillaceae</taxon>
        <taxon>Paenibacillus</taxon>
    </lineage>
</organism>
<evidence type="ECO:0000313" key="1">
    <source>
        <dbReference type="EMBL" id="MDQ0497248.1"/>
    </source>
</evidence>
<dbReference type="Proteomes" id="UP001242811">
    <property type="component" value="Unassembled WGS sequence"/>
</dbReference>
<proteinExistence type="predicted"/>
<name>A0ABU0L7G9_9BACL</name>
<reference evidence="1 2" key="1">
    <citation type="submission" date="2023-07" db="EMBL/GenBank/DDBJ databases">
        <title>Genomic Encyclopedia of Type Strains, Phase IV (KMG-IV): sequencing the most valuable type-strain genomes for metagenomic binning, comparative biology and taxonomic classification.</title>
        <authorList>
            <person name="Goeker M."/>
        </authorList>
    </citation>
    <scope>NUCLEOTIDE SEQUENCE [LARGE SCALE GENOMIC DNA]</scope>
    <source>
        <strain evidence="1 2">DSM 14914</strain>
    </source>
</reference>
<protein>
    <submittedName>
        <fullName evidence="1">Uncharacterized protein</fullName>
    </submittedName>
</protein>
<keyword evidence="2" id="KW-1185">Reference proteome</keyword>
<dbReference type="EMBL" id="JAUSWA010000064">
    <property type="protein sequence ID" value="MDQ0497248.1"/>
    <property type="molecule type" value="Genomic_DNA"/>
</dbReference>
<evidence type="ECO:0000313" key="2">
    <source>
        <dbReference type="Proteomes" id="UP001242811"/>
    </source>
</evidence>